<dbReference type="EMBL" id="CP003422">
    <property type="protein sequence ID" value="AFH59836.1"/>
    <property type="molecule type" value="Genomic_DNA"/>
</dbReference>
<reference evidence="4 5" key="1">
    <citation type="submission" date="2013-06" db="EMBL/GenBank/DDBJ databases">
        <title>Complete genome sequence of Paenibacillus mucilaginosus K02.</title>
        <authorList>
            <person name="Xiao B."/>
            <person name="Sun L."/>
            <person name="Xiao L."/>
            <person name="Lian B."/>
        </authorList>
    </citation>
    <scope>NUCLEOTIDE SEQUENCE [LARGE SCALE GENOMIC DNA]</scope>
    <source>
        <strain evidence="4 5">K02</strain>
    </source>
</reference>
<evidence type="ECO:0000313" key="5">
    <source>
        <dbReference type="Proteomes" id="UP000007392"/>
    </source>
</evidence>
<keyword evidence="1" id="KW-0749">Sporulation</keyword>
<dbReference type="Pfam" id="PF07875">
    <property type="entry name" value="Coat_F"/>
    <property type="match status" value="1"/>
</dbReference>
<dbReference type="RefSeq" id="WP_014649381.1">
    <property type="nucleotide sequence ID" value="NC_017672.3"/>
</dbReference>
<proteinExistence type="inferred from homology"/>
<sequence>MEDFLDPRNAEGMPKITDSMLSLDFLMAAKNGVRSCAIALTECITPEARTLLRGQLNEALALHEEISQLMLRKGWLHVYNLPEQHEMDMRSARTTVQIAQLPLFPEDTSRLGMFATPNK</sequence>
<dbReference type="Proteomes" id="UP000007392">
    <property type="component" value="Chromosome"/>
</dbReference>
<organism evidence="4 5">
    <name type="scientific">Paenibacillus mucilaginosus K02</name>
    <dbReference type="NCBI Taxonomy" id="997761"/>
    <lineage>
        <taxon>Bacteria</taxon>
        <taxon>Bacillati</taxon>
        <taxon>Bacillota</taxon>
        <taxon>Bacilli</taxon>
        <taxon>Bacillales</taxon>
        <taxon>Paenibacillaceae</taxon>
        <taxon>Paenibacillus</taxon>
    </lineage>
</organism>
<gene>
    <name evidence="4" type="ORF">B2K_03680</name>
</gene>
<dbReference type="OrthoDB" id="2901397at2"/>
<dbReference type="HOGENOM" id="CLU_163858_0_0_9"/>
<evidence type="ECO:0000256" key="3">
    <source>
        <dbReference type="ARBA" id="ARBA00024344"/>
    </source>
</evidence>
<dbReference type="PANTHER" id="PTHR39183">
    <property type="entry name" value="SPORE COAT PROTEIN F-LIKE PROTEIN YHCQ"/>
    <property type="match status" value="1"/>
</dbReference>
<keyword evidence="4" id="KW-0946">Virion</keyword>
<dbReference type="GO" id="GO:0030435">
    <property type="term" value="P:sporulation resulting in formation of a cellular spore"/>
    <property type="evidence" value="ECO:0007669"/>
    <property type="project" value="UniProtKB-KW"/>
</dbReference>
<dbReference type="InterPro" id="IPR012347">
    <property type="entry name" value="Ferritin-like"/>
</dbReference>
<evidence type="ECO:0000256" key="2">
    <source>
        <dbReference type="ARBA" id="ARBA00024325"/>
    </source>
</evidence>
<comment type="subcellular location">
    <subcellularLocation>
        <location evidence="2">Spore coat</location>
    </subcellularLocation>
</comment>
<dbReference type="AlphaFoldDB" id="I0BBT9"/>
<evidence type="ECO:0000256" key="1">
    <source>
        <dbReference type="ARBA" id="ARBA00022969"/>
    </source>
</evidence>
<protein>
    <submittedName>
        <fullName evidence="4">Spore coat protein GerQ</fullName>
    </submittedName>
</protein>
<dbReference type="KEGG" id="pmw:B2K_03680"/>
<dbReference type="PATRIC" id="fig|997761.3.peg.729"/>
<accession>I0BBT9</accession>
<evidence type="ECO:0000313" key="4">
    <source>
        <dbReference type="EMBL" id="AFH59836.1"/>
    </source>
</evidence>
<name>I0BBT9_9BACL</name>
<dbReference type="Gene3D" id="1.20.1260.10">
    <property type="match status" value="1"/>
</dbReference>
<dbReference type="InterPro" id="IPR012851">
    <property type="entry name" value="Spore_coat_CotF-like"/>
</dbReference>
<keyword evidence="4" id="KW-0167">Capsid protein</keyword>
<comment type="similarity">
    <text evidence="3">Belongs to the CotF family.</text>
</comment>
<dbReference type="PANTHER" id="PTHR39183:SF1">
    <property type="entry name" value="SPORE COAT PROTEIN F-LIKE PROTEIN YHCQ"/>
    <property type="match status" value="1"/>
</dbReference>